<feature type="domain" description="Pyrrolo-quinoline quinone repeat" evidence="1">
    <location>
        <begin position="32"/>
        <end position="187"/>
    </location>
</feature>
<dbReference type="EMBL" id="BMMU01000009">
    <property type="protein sequence ID" value="GGJ33982.1"/>
    <property type="molecule type" value="Genomic_DNA"/>
</dbReference>
<proteinExistence type="predicted"/>
<accession>A0A917KX14</accession>
<keyword evidence="3" id="KW-1185">Reference proteome</keyword>
<evidence type="ECO:0000259" key="1">
    <source>
        <dbReference type="Pfam" id="PF13360"/>
    </source>
</evidence>
<gene>
    <name evidence="2" type="ORF">GCM10012282_33420</name>
</gene>
<dbReference type="Pfam" id="PF13360">
    <property type="entry name" value="PQQ_2"/>
    <property type="match status" value="1"/>
</dbReference>
<dbReference type="Proteomes" id="UP000625682">
    <property type="component" value="Unassembled WGS sequence"/>
</dbReference>
<dbReference type="SUPFAM" id="SSF50998">
    <property type="entry name" value="Quinoprotein alcohol dehydrogenase-like"/>
    <property type="match status" value="1"/>
</dbReference>
<protein>
    <recommendedName>
        <fullName evidence="1">Pyrrolo-quinoline quinone repeat domain-containing protein</fullName>
    </recommendedName>
</protein>
<sequence length="360" mass="40026">MHQDRAPESVWAAAPEPAKRRLRLFRRDPEAQTLWQSGFEQQDLGEPLGLWATDEAVALARFDRVAAYAPATGEPLWTWQPPGQDVIVGVSQDTQEGLGIVLHHDDGEPGAPHVRLTALDLGSGAVAWSREQPKDRLGHLGTDHAREVAIGGGRVATLSSRPADAPPVVRCLDARTGAVQWERSLPDRWGDWYSLLATDPPVLSVRNDGRRTRPRLYVVREDGQWHVELPDGYKDFGPAVATVDDTLVVGLEPDEPVGDDEKGVEALLRAYSVSSGEQLWEWRTDHGRTLHPLVHRGYFMVGNGYGSRVTVLDPADGRVVAERRVPGFSYRARYAAWGDRLAVVCHAVSETRRLRVFRWK</sequence>
<evidence type="ECO:0000313" key="2">
    <source>
        <dbReference type="EMBL" id="GGJ33982.1"/>
    </source>
</evidence>
<dbReference type="InterPro" id="IPR011047">
    <property type="entry name" value="Quinoprotein_ADH-like_sf"/>
</dbReference>
<dbReference type="PANTHER" id="PTHR34512:SF30">
    <property type="entry name" value="OUTER MEMBRANE PROTEIN ASSEMBLY FACTOR BAMB"/>
    <property type="match status" value="1"/>
</dbReference>
<dbReference type="AlphaFoldDB" id="A0A917KX14"/>
<dbReference type="InterPro" id="IPR002372">
    <property type="entry name" value="PQQ_rpt_dom"/>
</dbReference>
<dbReference type="RefSeq" id="WP_189148124.1">
    <property type="nucleotide sequence ID" value="NZ_BAABER010000020.1"/>
</dbReference>
<dbReference type="InterPro" id="IPR015943">
    <property type="entry name" value="WD40/YVTN_repeat-like_dom_sf"/>
</dbReference>
<evidence type="ECO:0000313" key="3">
    <source>
        <dbReference type="Proteomes" id="UP000625682"/>
    </source>
</evidence>
<dbReference type="PANTHER" id="PTHR34512">
    <property type="entry name" value="CELL SURFACE PROTEIN"/>
    <property type="match status" value="1"/>
</dbReference>
<reference evidence="2" key="1">
    <citation type="journal article" date="2014" name="Int. J. Syst. Evol. Microbiol.">
        <title>Complete genome sequence of Corynebacterium casei LMG S-19264T (=DSM 44701T), isolated from a smear-ripened cheese.</title>
        <authorList>
            <consortium name="US DOE Joint Genome Institute (JGI-PGF)"/>
            <person name="Walter F."/>
            <person name="Albersmeier A."/>
            <person name="Kalinowski J."/>
            <person name="Ruckert C."/>
        </authorList>
    </citation>
    <scope>NUCLEOTIDE SEQUENCE</scope>
    <source>
        <strain evidence="2">CGMCC 4.7272</strain>
    </source>
</reference>
<reference evidence="2" key="2">
    <citation type="submission" date="2020-09" db="EMBL/GenBank/DDBJ databases">
        <authorList>
            <person name="Sun Q."/>
            <person name="Zhou Y."/>
        </authorList>
    </citation>
    <scope>NUCLEOTIDE SEQUENCE</scope>
    <source>
        <strain evidence="2">CGMCC 4.7272</strain>
    </source>
</reference>
<dbReference type="Gene3D" id="2.130.10.10">
    <property type="entry name" value="YVTN repeat-like/Quinoprotein amine dehydrogenase"/>
    <property type="match status" value="1"/>
</dbReference>
<organism evidence="2 3">
    <name type="scientific">Streptomyces lacrimifluminis</name>
    <dbReference type="NCBI Taxonomy" id="1500077"/>
    <lineage>
        <taxon>Bacteria</taxon>
        <taxon>Bacillati</taxon>
        <taxon>Actinomycetota</taxon>
        <taxon>Actinomycetes</taxon>
        <taxon>Kitasatosporales</taxon>
        <taxon>Streptomycetaceae</taxon>
        <taxon>Streptomyces</taxon>
    </lineage>
</organism>
<name>A0A917KX14_9ACTN</name>
<comment type="caution">
    <text evidence="2">The sequence shown here is derived from an EMBL/GenBank/DDBJ whole genome shotgun (WGS) entry which is preliminary data.</text>
</comment>